<dbReference type="PANTHER" id="PTHR13102:SF0">
    <property type="entry name" value="NUCLEOLAR PROTEIN 9"/>
    <property type="match status" value="1"/>
</dbReference>
<dbReference type="EMBL" id="JBBPBN010000057">
    <property type="protein sequence ID" value="KAK8988789.1"/>
    <property type="molecule type" value="Genomic_DNA"/>
</dbReference>
<keyword evidence="3" id="KW-1185">Reference proteome</keyword>
<evidence type="ECO:0000313" key="2">
    <source>
        <dbReference type="EMBL" id="KAK8988789.1"/>
    </source>
</evidence>
<dbReference type="PANTHER" id="PTHR13102">
    <property type="entry name" value="NUCLEOLAR PROTEIN 9"/>
    <property type="match status" value="1"/>
</dbReference>
<evidence type="ECO:0000256" key="1">
    <source>
        <dbReference type="SAM" id="MobiDB-lite"/>
    </source>
</evidence>
<gene>
    <name evidence="2" type="ORF">V6N11_030165</name>
</gene>
<sequence>MQLSGSCTVEKCFSAGSLSQKEAIASELLAVRTELSKTKQGPHLLRKLDIDRYSTKPDQWRSKQASKESAYKEFYAAFGSTESKSTKSNKFLSDASMDTSELEELDAKKERDGSLTSMSMLDDTLAETKMKRKRKREVTSEDAVSSNKAVENAVKNFLSSGKPGKKRHEPQNRD</sequence>
<comment type="caution">
    <text evidence="2">The sequence shown here is derived from an EMBL/GenBank/DDBJ whole genome shotgun (WGS) entry which is preliminary data.</text>
</comment>
<feature type="region of interest" description="Disordered" evidence="1">
    <location>
        <begin position="81"/>
        <end position="174"/>
    </location>
</feature>
<dbReference type="InterPro" id="IPR040000">
    <property type="entry name" value="NOP9"/>
</dbReference>
<organism evidence="2 3">
    <name type="scientific">Hibiscus sabdariffa</name>
    <name type="common">roselle</name>
    <dbReference type="NCBI Taxonomy" id="183260"/>
    <lineage>
        <taxon>Eukaryota</taxon>
        <taxon>Viridiplantae</taxon>
        <taxon>Streptophyta</taxon>
        <taxon>Embryophyta</taxon>
        <taxon>Tracheophyta</taxon>
        <taxon>Spermatophyta</taxon>
        <taxon>Magnoliopsida</taxon>
        <taxon>eudicotyledons</taxon>
        <taxon>Gunneridae</taxon>
        <taxon>Pentapetalae</taxon>
        <taxon>rosids</taxon>
        <taxon>malvids</taxon>
        <taxon>Malvales</taxon>
        <taxon>Malvaceae</taxon>
        <taxon>Malvoideae</taxon>
        <taxon>Hibiscus</taxon>
    </lineage>
</organism>
<proteinExistence type="predicted"/>
<protein>
    <submittedName>
        <fullName evidence="2">Uncharacterized protein</fullName>
    </submittedName>
</protein>
<accession>A0ABR2PKD1</accession>
<feature type="compositionally biased region" description="Polar residues" evidence="1">
    <location>
        <begin position="81"/>
        <end position="99"/>
    </location>
</feature>
<evidence type="ECO:0000313" key="3">
    <source>
        <dbReference type="Proteomes" id="UP001396334"/>
    </source>
</evidence>
<dbReference type="Proteomes" id="UP001396334">
    <property type="component" value="Unassembled WGS sequence"/>
</dbReference>
<name>A0ABR2PKD1_9ROSI</name>
<reference evidence="2 3" key="1">
    <citation type="journal article" date="2024" name="G3 (Bethesda)">
        <title>Genome assembly of Hibiscus sabdariffa L. provides insights into metabolisms of medicinal natural products.</title>
        <authorList>
            <person name="Kim T."/>
        </authorList>
    </citation>
    <scope>NUCLEOTIDE SEQUENCE [LARGE SCALE GENOMIC DNA]</scope>
    <source>
        <strain evidence="2">TK-2024</strain>
        <tissue evidence="2">Old leaves</tissue>
    </source>
</reference>